<accession>A0ABW5GIA7</accession>
<dbReference type="InterPro" id="IPR058240">
    <property type="entry name" value="rSAM_sf"/>
</dbReference>
<keyword evidence="3" id="KW-0408">Iron</keyword>
<keyword evidence="4" id="KW-0411">Iron-sulfur</keyword>
<comment type="caution">
    <text evidence="6">The sequence shown here is derived from an EMBL/GenBank/DDBJ whole genome shotgun (WGS) entry which is preliminary data.</text>
</comment>
<dbReference type="CDD" id="cd01335">
    <property type="entry name" value="Radical_SAM"/>
    <property type="match status" value="1"/>
</dbReference>
<dbReference type="Pfam" id="PF04055">
    <property type="entry name" value="Radical_SAM"/>
    <property type="match status" value="1"/>
</dbReference>
<evidence type="ECO:0000313" key="6">
    <source>
        <dbReference type="EMBL" id="MFD2460562.1"/>
    </source>
</evidence>
<dbReference type="InterPro" id="IPR050377">
    <property type="entry name" value="Radical_SAM_PqqE_MftC-like"/>
</dbReference>
<organism evidence="6 7">
    <name type="scientific">Amycolatopsis samaneae</name>
    <dbReference type="NCBI Taxonomy" id="664691"/>
    <lineage>
        <taxon>Bacteria</taxon>
        <taxon>Bacillati</taxon>
        <taxon>Actinomycetota</taxon>
        <taxon>Actinomycetes</taxon>
        <taxon>Pseudonocardiales</taxon>
        <taxon>Pseudonocardiaceae</taxon>
        <taxon>Amycolatopsis</taxon>
    </lineage>
</organism>
<dbReference type="Gene3D" id="3.20.20.70">
    <property type="entry name" value="Aldolase class I"/>
    <property type="match status" value="1"/>
</dbReference>
<feature type="domain" description="Radical SAM core" evidence="5">
    <location>
        <begin position="7"/>
        <end position="223"/>
    </location>
</feature>
<evidence type="ECO:0000256" key="4">
    <source>
        <dbReference type="ARBA" id="ARBA00023014"/>
    </source>
</evidence>
<keyword evidence="2" id="KW-0479">Metal-binding</keyword>
<dbReference type="PROSITE" id="PS51918">
    <property type="entry name" value="RADICAL_SAM"/>
    <property type="match status" value="1"/>
</dbReference>
<dbReference type="SFLD" id="SFLDG01067">
    <property type="entry name" value="SPASM/twitch_domain_containing"/>
    <property type="match status" value="1"/>
</dbReference>
<dbReference type="SFLD" id="SFLDS00029">
    <property type="entry name" value="Radical_SAM"/>
    <property type="match status" value="1"/>
</dbReference>
<name>A0ABW5GIA7_9PSEU</name>
<evidence type="ECO:0000256" key="2">
    <source>
        <dbReference type="ARBA" id="ARBA00022723"/>
    </source>
</evidence>
<reference evidence="7" key="1">
    <citation type="journal article" date="2019" name="Int. J. Syst. Evol. Microbiol.">
        <title>The Global Catalogue of Microorganisms (GCM) 10K type strain sequencing project: providing services to taxonomists for standard genome sequencing and annotation.</title>
        <authorList>
            <consortium name="The Broad Institute Genomics Platform"/>
            <consortium name="The Broad Institute Genome Sequencing Center for Infectious Disease"/>
            <person name="Wu L."/>
            <person name="Ma J."/>
        </authorList>
    </citation>
    <scope>NUCLEOTIDE SEQUENCE [LARGE SCALE GENOMIC DNA]</scope>
    <source>
        <strain evidence="7">CGMCC 4.7643</strain>
    </source>
</reference>
<gene>
    <name evidence="6" type="ORF">ACFSYJ_18280</name>
</gene>
<dbReference type="InterPro" id="IPR013785">
    <property type="entry name" value="Aldolase_TIM"/>
</dbReference>
<dbReference type="EMBL" id="JBHUKU010000009">
    <property type="protein sequence ID" value="MFD2460562.1"/>
    <property type="molecule type" value="Genomic_DNA"/>
</dbReference>
<dbReference type="Proteomes" id="UP001597419">
    <property type="component" value="Unassembled WGS sequence"/>
</dbReference>
<proteinExistence type="predicted"/>
<evidence type="ECO:0000256" key="3">
    <source>
        <dbReference type="ARBA" id="ARBA00023004"/>
    </source>
</evidence>
<dbReference type="PANTHER" id="PTHR11228">
    <property type="entry name" value="RADICAL SAM DOMAIN PROTEIN"/>
    <property type="match status" value="1"/>
</dbReference>
<dbReference type="SMART" id="SM00729">
    <property type="entry name" value="Elp3"/>
    <property type="match status" value="1"/>
</dbReference>
<evidence type="ECO:0000256" key="1">
    <source>
        <dbReference type="ARBA" id="ARBA00022691"/>
    </source>
</evidence>
<sequence>MSITEVTGIREIETLYLQLLFRCNFSCAHCFHGENLKRKERISRQDAAEIMQYFVHNHRTSQVVLLGGEPFLHSDIADITADAHNLDLRTEICTNGHGIFRRKLPALVGRLDHLRVSLDGLQPAHDEIRTTGSFYDAIETIEYAVDLGFRVGVTMTITSLNVDDLPELVDLLADRGVASLKLHQLRLVGNARRNAHLELLDAEAVKASLNACSDQLPLQLDDDLLAASSAVACGAAEQGQHLDRIEMTPAGGLTMSCKAVGKDAHAFVWDFTKGQVAHRPTDHDEVLLGIPQVNYVAKA</sequence>
<dbReference type="SUPFAM" id="SSF102114">
    <property type="entry name" value="Radical SAM enzymes"/>
    <property type="match status" value="1"/>
</dbReference>
<dbReference type="PANTHER" id="PTHR11228:SF7">
    <property type="entry name" value="PQQA PEPTIDE CYCLASE"/>
    <property type="match status" value="1"/>
</dbReference>
<evidence type="ECO:0000313" key="7">
    <source>
        <dbReference type="Proteomes" id="UP001597419"/>
    </source>
</evidence>
<dbReference type="InterPro" id="IPR006638">
    <property type="entry name" value="Elp3/MiaA/NifB-like_rSAM"/>
</dbReference>
<keyword evidence="7" id="KW-1185">Reference proteome</keyword>
<evidence type="ECO:0000259" key="5">
    <source>
        <dbReference type="PROSITE" id="PS51918"/>
    </source>
</evidence>
<dbReference type="InterPro" id="IPR007197">
    <property type="entry name" value="rSAM"/>
</dbReference>
<protein>
    <submittedName>
        <fullName evidence="6">Radical SAM protein</fullName>
    </submittedName>
</protein>
<dbReference type="RefSeq" id="WP_345393717.1">
    <property type="nucleotide sequence ID" value="NZ_BAABHG010000006.1"/>
</dbReference>
<keyword evidence="1" id="KW-0949">S-adenosyl-L-methionine</keyword>